<organism evidence="3 4">
    <name type="scientific">Rhizophagus irregularis (strain DAOM 197198w)</name>
    <name type="common">Glomus intraradices</name>
    <dbReference type="NCBI Taxonomy" id="1432141"/>
    <lineage>
        <taxon>Eukaryota</taxon>
        <taxon>Fungi</taxon>
        <taxon>Fungi incertae sedis</taxon>
        <taxon>Mucoromycota</taxon>
        <taxon>Glomeromycotina</taxon>
        <taxon>Glomeromycetes</taxon>
        <taxon>Glomerales</taxon>
        <taxon>Glomeraceae</taxon>
        <taxon>Rhizophagus</taxon>
    </lineage>
</organism>
<feature type="compositionally biased region" description="Basic and acidic residues" evidence="2">
    <location>
        <begin position="1"/>
        <end position="19"/>
    </location>
</feature>
<dbReference type="OrthoDB" id="2425940at2759"/>
<dbReference type="AlphaFoldDB" id="A0A015IGD9"/>
<keyword evidence="1" id="KW-0175">Coiled coil</keyword>
<evidence type="ECO:0000313" key="3">
    <source>
        <dbReference type="EMBL" id="EXX53075.1"/>
    </source>
</evidence>
<dbReference type="Proteomes" id="UP000022910">
    <property type="component" value="Unassembled WGS sequence"/>
</dbReference>
<evidence type="ECO:0000256" key="2">
    <source>
        <dbReference type="SAM" id="MobiDB-lite"/>
    </source>
</evidence>
<proteinExistence type="predicted"/>
<feature type="coiled-coil region" evidence="1">
    <location>
        <begin position="39"/>
        <end position="76"/>
    </location>
</feature>
<reference evidence="3 4" key="1">
    <citation type="submission" date="2014-02" db="EMBL/GenBank/DDBJ databases">
        <title>Single nucleus genome sequencing reveals high similarity among nuclei of an endomycorrhizal fungus.</title>
        <authorList>
            <person name="Lin K."/>
            <person name="Geurts R."/>
            <person name="Zhang Z."/>
            <person name="Limpens E."/>
            <person name="Saunders D.G."/>
            <person name="Mu D."/>
            <person name="Pang E."/>
            <person name="Cao H."/>
            <person name="Cha H."/>
            <person name="Lin T."/>
            <person name="Zhou Q."/>
            <person name="Shang Y."/>
            <person name="Li Y."/>
            <person name="Ivanov S."/>
            <person name="Sharma T."/>
            <person name="Velzen R.V."/>
            <person name="Ruijter N.D."/>
            <person name="Aanen D.K."/>
            <person name="Win J."/>
            <person name="Kamoun S."/>
            <person name="Bisseling T."/>
            <person name="Huang S."/>
        </authorList>
    </citation>
    <scope>NUCLEOTIDE SEQUENCE [LARGE SCALE GENOMIC DNA]</scope>
    <source>
        <strain evidence="4">DAOM197198w</strain>
    </source>
</reference>
<evidence type="ECO:0000256" key="1">
    <source>
        <dbReference type="SAM" id="Coils"/>
    </source>
</evidence>
<sequence>MQANKRSDKLENYPKEQPVKKSNALQKKAKIDYDDDDTEMEIEERKIALEERKMQFKQNEIDLKLKELQIKKLEMELNNNQ</sequence>
<feature type="region of interest" description="Disordered" evidence="2">
    <location>
        <begin position="1"/>
        <end position="32"/>
    </location>
</feature>
<name>A0A015IGD9_RHIIW</name>
<gene>
    <name evidence="3" type="ORF">RirG_247330</name>
</gene>
<accession>A0A015IGD9</accession>
<dbReference type="EMBL" id="JEMT01029098">
    <property type="protein sequence ID" value="EXX53075.1"/>
    <property type="molecule type" value="Genomic_DNA"/>
</dbReference>
<keyword evidence="4" id="KW-1185">Reference proteome</keyword>
<evidence type="ECO:0000313" key="4">
    <source>
        <dbReference type="Proteomes" id="UP000022910"/>
    </source>
</evidence>
<protein>
    <submittedName>
        <fullName evidence="3">Uncharacterized protein</fullName>
    </submittedName>
</protein>
<dbReference type="HOGENOM" id="CLU_2575161_0_0_1"/>
<comment type="caution">
    <text evidence="3">The sequence shown here is derived from an EMBL/GenBank/DDBJ whole genome shotgun (WGS) entry which is preliminary data.</text>
</comment>